<reference evidence="1 2" key="1">
    <citation type="journal article" date="2010" name="BMC Genomics">
        <title>Genome analysis and comparative genomics of a Giardia intestinalis assemblage E isolate.</title>
        <authorList>
            <person name="Jerlstrom-Hultqvist J."/>
            <person name="Franzen O."/>
            <person name="Ankarklev J."/>
            <person name="Xu F."/>
            <person name="Nohynkova E."/>
            <person name="Andersson J.O."/>
            <person name="Svard S.G."/>
            <person name="Andersson B."/>
        </authorList>
    </citation>
    <scope>NUCLEOTIDE SEQUENCE [LARGE SCALE GENOMIC DNA]</scope>
    <source>
        <strain evidence="1 2">P15</strain>
    </source>
</reference>
<dbReference type="VEuPathDB" id="GiardiaDB:GLP15_2893"/>
<name>E1EY71_GIAIA</name>
<proteinExistence type="predicted"/>
<gene>
    <name evidence="1" type="ORF">GLP15_2893</name>
</gene>
<dbReference type="Gene3D" id="1.25.40.10">
    <property type="entry name" value="Tetratricopeptide repeat domain"/>
    <property type="match status" value="1"/>
</dbReference>
<dbReference type="SUPFAM" id="SSF48452">
    <property type="entry name" value="TPR-like"/>
    <property type="match status" value="1"/>
</dbReference>
<dbReference type="AlphaFoldDB" id="E1EY71"/>
<dbReference type="OrthoDB" id="10254716at2759"/>
<protein>
    <submittedName>
        <fullName evidence="1">Uncharacterized protein</fullName>
    </submittedName>
</protein>
<organism evidence="1 2">
    <name type="scientific">Giardia intestinalis (strain P15)</name>
    <name type="common">Giardia lamblia</name>
    <dbReference type="NCBI Taxonomy" id="658858"/>
    <lineage>
        <taxon>Eukaryota</taxon>
        <taxon>Metamonada</taxon>
        <taxon>Diplomonadida</taxon>
        <taxon>Hexamitidae</taxon>
        <taxon>Giardiinae</taxon>
        <taxon>Giardia</taxon>
    </lineage>
</organism>
<dbReference type="EMBL" id="ACVC01000064">
    <property type="protein sequence ID" value="EFO64844.1"/>
    <property type="molecule type" value="Genomic_DNA"/>
</dbReference>
<accession>E1EY71</accession>
<dbReference type="Proteomes" id="UP000008974">
    <property type="component" value="Unassembled WGS sequence"/>
</dbReference>
<dbReference type="InterPro" id="IPR011990">
    <property type="entry name" value="TPR-like_helical_dom_sf"/>
</dbReference>
<sequence length="453" mass="51309">MDEYASALLAAKKEDYEAACKSLQSALEKTHRVCSEHAANRVRGPSYECIDSNSPVLLLASLHTLNGSILYRQQQWNASLSEYMTARRLLQRTLTATTRLQTAFLANCIGKCHLQLGNYSEGIYHLEKGVQHAMSTTIVYAAGSEEERVSIAKDVSIILAGLHTTLSCCYVQLRKPVEALIHAKFVHRRLEACSPETDDHARASVLLAECMICADNGSRATFVKALDLLDKAAKTYRQLLRASRENSNNCRDWEQQERVLWLLNTYYLASRVLLFTNCKRDAELYAYKAEKLAMIMHLQPNDALYVKINELIYCCRHGIPHTSSTRKETPDTAIERDLHSLLASDTQERLKNDPNLITTIKNTARAIQKGDYGMSKHTARPASAPFLTSPEKFNLKPAQLLAEMDRRGRILEGADYYLEMEKRNQRDGDDSDEVARLIRRYKTTDIKPHVPLK</sequence>
<dbReference type="OMA" id="NCIGKCH"/>
<evidence type="ECO:0000313" key="1">
    <source>
        <dbReference type="EMBL" id="EFO64844.1"/>
    </source>
</evidence>
<evidence type="ECO:0000313" key="2">
    <source>
        <dbReference type="Proteomes" id="UP000008974"/>
    </source>
</evidence>
<comment type="caution">
    <text evidence="1">The sequence shown here is derived from an EMBL/GenBank/DDBJ whole genome shotgun (WGS) entry which is preliminary data.</text>
</comment>